<keyword evidence="2" id="KW-1185">Reference proteome</keyword>
<sequence length="50" mass="5373">MGAGCKVKAKGKRNKASNFEKIAGLLGWNIMRGADDDVPIKVVVSRDQTV</sequence>
<proteinExistence type="predicted"/>
<protein>
    <submittedName>
        <fullName evidence="1">Uncharacterized protein</fullName>
    </submittedName>
</protein>
<comment type="caution">
    <text evidence="1">The sequence shown here is derived from an EMBL/GenBank/DDBJ whole genome shotgun (WGS) entry which is preliminary data.</text>
</comment>
<evidence type="ECO:0000313" key="1">
    <source>
        <dbReference type="EMBL" id="TDQ67453.1"/>
    </source>
</evidence>
<evidence type="ECO:0000313" key="2">
    <source>
        <dbReference type="Proteomes" id="UP000295391"/>
    </source>
</evidence>
<name>A0A4R6VTN9_9HYPH</name>
<dbReference type="Proteomes" id="UP000295391">
    <property type="component" value="Unassembled WGS sequence"/>
</dbReference>
<organism evidence="1 2">
    <name type="scientific">Maritalea mobilis</name>
    <dbReference type="NCBI Taxonomy" id="483324"/>
    <lineage>
        <taxon>Bacteria</taxon>
        <taxon>Pseudomonadati</taxon>
        <taxon>Pseudomonadota</taxon>
        <taxon>Alphaproteobacteria</taxon>
        <taxon>Hyphomicrobiales</taxon>
        <taxon>Devosiaceae</taxon>
        <taxon>Maritalea</taxon>
    </lineage>
</organism>
<dbReference type="AlphaFoldDB" id="A0A4R6VTN9"/>
<dbReference type="EMBL" id="SNYR01000001">
    <property type="protein sequence ID" value="TDQ67453.1"/>
    <property type="molecule type" value="Genomic_DNA"/>
</dbReference>
<accession>A0A4R6VTN9</accession>
<reference evidence="1 2" key="1">
    <citation type="submission" date="2019-03" db="EMBL/GenBank/DDBJ databases">
        <title>Genomic Encyclopedia of Type Strains, Phase III (KMG-III): the genomes of soil and plant-associated and newly described type strains.</title>
        <authorList>
            <person name="Whitman W."/>
        </authorList>
    </citation>
    <scope>NUCLEOTIDE SEQUENCE [LARGE SCALE GENOMIC DNA]</scope>
    <source>
        <strain evidence="1 2">CGMCC 1.7002</strain>
    </source>
</reference>
<gene>
    <name evidence="1" type="ORF">ATL17_1468</name>
</gene>